<keyword evidence="4" id="KW-1185">Reference proteome</keyword>
<evidence type="ECO:0000256" key="1">
    <source>
        <dbReference type="SAM" id="Phobius"/>
    </source>
</evidence>
<keyword evidence="1" id="KW-0812">Transmembrane</keyword>
<evidence type="ECO:0008006" key="5">
    <source>
        <dbReference type="Google" id="ProtNLM"/>
    </source>
</evidence>
<feature type="chain" id="PRO_5047380960" description="DUF4369 domain-containing protein" evidence="2">
    <location>
        <begin position="20"/>
        <end position="253"/>
    </location>
</feature>
<protein>
    <recommendedName>
        <fullName evidence="5">DUF4369 domain-containing protein</fullName>
    </recommendedName>
</protein>
<reference evidence="4" key="1">
    <citation type="journal article" date="2019" name="Int. J. Syst. Evol. Microbiol.">
        <title>The Global Catalogue of Microorganisms (GCM) 10K type strain sequencing project: providing services to taxonomists for standard genome sequencing and annotation.</title>
        <authorList>
            <consortium name="The Broad Institute Genomics Platform"/>
            <consortium name="The Broad Institute Genome Sequencing Center for Infectious Disease"/>
            <person name="Wu L."/>
            <person name="Ma J."/>
        </authorList>
    </citation>
    <scope>NUCLEOTIDE SEQUENCE [LARGE SCALE GENOMIC DNA]</scope>
    <source>
        <strain evidence="4">KCTC 62575</strain>
    </source>
</reference>
<proteinExistence type="predicted"/>
<gene>
    <name evidence="3" type="ORF">ACFODO_17975</name>
</gene>
<keyword evidence="1" id="KW-0472">Membrane</keyword>
<sequence>MKIMAISSLVLALSGCATAVLWENTDKGYISFGKVVDTTKSVKVVETDHILGFAQVNNTKTASKKLVIVGQKYAYLMKDESESAFQILDSSLDVKHIRLYEPKAQKYHLDFNLLNNNVKSLKDGVGFQTKIHLLYDKNKFELSLEEQNTLQRLGFSEENFAQNNAQQDIRYVKVMEMQGKVLGLNDELRSLKFQSFSQAYSINIYANYVDKDVDFKTLFKKIALTPVALVGDLVVIPIGVVIVGAGSALGVIS</sequence>
<dbReference type="EMBL" id="JBHRSF010000102">
    <property type="protein sequence ID" value="MFC2997103.1"/>
    <property type="molecule type" value="Genomic_DNA"/>
</dbReference>
<feature type="transmembrane region" description="Helical" evidence="1">
    <location>
        <begin position="227"/>
        <end position="252"/>
    </location>
</feature>
<evidence type="ECO:0000256" key="2">
    <source>
        <dbReference type="SAM" id="SignalP"/>
    </source>
</evidence>
<evidence type="ECO:0000313" key="4">
    <source>
        <dbReference type="Proteomes" id="UP001595455"/>
    </source>
</evidence>
<name>A0ABV7BK60_9GAMM</name>
<feature type="signal peptide" evidence="2">
    <location>
        <begin position="1"/>
        <end position="19"/>
    </location>
</feature>
<accession>A0ABV7BK60</accession>
<organism evidence="3 4">
    <name type="scientific">Acinetobacter sichuanensis</name>
    <dbReference type="NCBI Taxonomy" id="2136183"/>
    <lineage>
        <taxon>Bacteria</taxon>
        <taxon>Pseudomonadati</taxon>
        <taxon>Pseudomonadota</taxon>
        <taxon>Gammaproteobacteria</taxon>
        <taxon>Moraxellales</taxon>
        <taxon>Moraxellaceae</taxon>
        <taxon>Acinetobacter</taxon>
    </lineage>
</organism>
<evidence type="ECO:0000313" key="3">
    <source>
        <dbReference type="EMBL" id="MFC2997103.1"/>
    </source>
</evidence>
<comment type="caution">
    <text evidence="3">The sequence shown here is derived from an EMBL/GenBank/DDBJ whole genome shotgun (WGS) entry which is preliminary data.</text>
</comment>
<dbReference type="RefSeq" id="WP_116746689.1">
    <property type="nucleotide sequence ID" value="NZ_JBHRSF010000102.1"/>
</dbReference>
<keyword evidence="2" id="KW-0732">Signal</keyword>
<keyword evidence="1" id="KW-1133">Transmembrane helix</keyword>
<dbReference type="Proteomes" id="UP001595455">
    <property type="component" value="Unassembled WGS sequence"/>
</dbReference>